<keyword evidence="2" id="KW-0812">Transmembrane</keyword>
<sequence length="261" mass="29785">MSDRVSQFLESDLLERYLMGTTSPMESQEVEYFVAKFPEVKTTYNELQENLENYAASYAVDVPKDLRAKILKQTKAKPKRALPLLAIAACTIATLFGLVAIMIYNQNQELLEDRKFTSNLLENLNDDIVSNRQMLQSVEEQFMILNNTATQKYILKGNNRANRLEAVAYINEIEKRSYVHVNELPELPDEQVYQMWASVDGKLVPLDILKVTKDNLVEIPYEERMASINVTIEPKGGSKEATKANEVAAIKFDQEQQIPMP</sequence>
<comment type="caution">
    <text evidence="4">The sequence shown here is derived from an EMBL/GenBank/DDBJ whole genome shotgun (WGS) entry which is preliminary data.</text>
</comment>
<keyword evidence="2" id="KW-1133">Transmembrane helix</keyword>
<feature type="coiled-coil region" evidence="1">
    <location>
        <begin position="107"/>
        <end position="141"/>
    </location>
</feature>
<dbReference type="PATRIC" id="fig|1300343.5.peg.2917"/>
<dbReference type="PANTHER" id="PTHR37461:SF1">
    <property type="entry name" value="ANTI-SIGMA-K FACTOR RSKA"/>
    <property type="match status" value="1"/>
</dbReference>
<dbReference type="RefSeq" id="WP_035325350.1">
    <property type="nucleotide sequence ID" value="NZ_CP015125.1"/>
</dbReference>
<dbReference type="EMBL" id="JSAQ01000001">
    <property type="protein sequence ID" value="KGO06343.1"/>
    <property type="molecule type" value="Genomic_DNA"/>
</dbReference>
<evidence type="ECO:0000313" key="4">
    <source>
        <dbReference type="EMBL" id="KGO06343.1"/>
    </source>
</evidence>
<gene>
    <name evidence="4" type="ORF">NV36_05480</name>
</gene>
<keyword evidence="1" id="KW-0175">Coiled coil</keyword>
<dbReference type="Proteomes" id="UP000030140">
    <property type="component" value="Unassembled WGS sequence"/>
</dbReference>
<dbReference type="GO" id="GO:0016989">
    <property type="term" value="F:sigma factor antagonist activity"/>
    <property type="evidence" value="ECO:0007669"/>
    <property type="project" value="TreeGrafter"/>
</dbReference>
<evidence type="ECO:0000256" key="1">
    <source>
        <dbReference type="SAM" id="Coils"/>
    </source>
</evidence>
<dbReference type="OrthoDB" id="1420916at2"/>
<dbReference type="AlphaFoldDB" id="A0A0A2GV24"/>
<dbReference type="InterPro" id="IPR051474">
    <property type="entry name" value="Anti-sigma-K/W_factor"/>
</dbReference>
<accession>A0A0A2GV24</accession>
<proteinExistence type="predicted"/>
<dbReference type="GO" id="GO:0006417">
    <property type="term" value="P:regulation of translation"/>
    <property type="evidence" value="ECO:0007669"/>
    <property type="project" value="TreeGrafter"/>
</dbReference>
<dbReference type="GO" id="GO:0005886">
    <property type="term" value="C:plasma membrane"/>
    <property type="evidence" value="ECO:0007669"/>
    <property type="project" value="InterPro"/>
</dbReference>
<evidence type="ECO:0000259" key="3">
    <source>
        <dbReference type="Pfam" id="PF10099"/>
    </source>
</evidence>
<dbReference type="InterPro" id="IPR018764">
    <property type="entry name" value="RskA_C"/>
</dbReference>
<keyword evidence="5" id="KW-1185">Reference proteome</keyword>
<keyword evidence="2" id="KW-0472">Membrane</keyword>
<feature type="domain" description="Anti-sigma K factor RskA C-terminal" evidence="3">
    <location>
        <begin position="85"/>
        <end position="242"/>
    </location>
</feature>
<reference evidence="4 5" key="1">
    <citation type="submission" date="2014-10" db="EMBL/GenBank/DDBJ databases">
        <title>Draft genome sequence of the proteorhodopsin-containing marine bacterium Dokdonia donghaensis.</title>
        <authorList>
            <person name="Gomez-Consarnau L."/>
            <person name="Gonzalez J.M."/>
            <person name="Riedel T."/>
            <person name="Jaenicke S."/>
            <person name="Wagner-Doebler I."/>
            <person name="Fuhrman J.A."/>
        </authorList>
    </citation>
    <scope>NUCLEOTIDE SEQUENCE [LARGE SCALE GENOMIC DNA]</scope>
    <source>
        <strain evidence="4 5">DSW-1</strain>
    </source>
</reference>
<dbReference type="PANTHER" id="PTHR37461">
    <property type="entry name" value="ANTI-SIGMA-K FACTOR RSKA"/>
    <property type="match status" value="1"/>
</dbReference>
<evidence type="ECO:0000256" key="2">
    <source>
        <dbReference type="SAM" id="Phobius"/>
    </source>
</evidence>
<evidence type="ECO:0000313" key="5">
    <source>
        <dbReference type="Proteomes" id="UP000030140"/>
    </source>
</evidence>
<dbReference type="KEGG" id="ddo:I597_2869"/>
<dbReference type="Pfam" id="PF10099">
    <property type="entry name" value="RskA_C"/>
    <property type="match status" value="1"/>
</dbReference>
<name>A0A0A2GV24_9FLAO</name>
<protein>
    <recommendedName>
        <fullName evidence="3">Anti-sigma K factor RskA C-terminal domain-containing protein</fullName>
    </recommendedName>
</protein>
<feature type="transmembrane region" description="Helical" evidence="2">
    <location>
        <begin position="81"/>
        <end position="104"/>
    </location>
</feature>
<organism evidence="4 5">
    <name type="scientific">Dokdonia donghaensis DSW-1</name>
    <dbReference type="NCBI Taxonomy" id="1300343"/>
    <lineage>
        <taxon>Bacteria</taxon>
        <taxon>Pseudomonadati</taxon>
        <taxon>Bacteroidota</taxon>
        <taxon>Flavobacteriia</taxon>
        <taxon>Flavobacteriales</taxon>
        <taxon>Flavobacteriaceae</taxon>
        <taxon>Dokdonia</taxon>
    </lineage>
</organism>